<proteinExistence type="predicted"/>
<reference evidence="3" key="1">
    <citation type="submission" date="2021-06" db="EMBL/GenBank/DDBJ databases">
        <authorList>
            <consortium name="DOE Joint Genome Institute"/>
            <person name="Mondo S.J."/>
            <person name="Amses K.R."/>
            <person name="Simmons D.R."/>
            <person name="Longcore J.E."/>
            <person name="Seto K."/>
            <person name="Alves G.H."/>
            <person name="Bonds A.E."/>
            <person name="Quandt C.A."/>
            <person name="Davis W.J."/>
            <person name="Chang Y."/>
            <person name="Letcher P.M."/>
            <person name="Powell M.J."/>
            <person name="Kuo A."/>
            <person name="Labutti K."/>
            <person name="Pangilinan J."/>
            <person name="Andreopoulos W."/>
            <person name="Tritt A."/>
            <person name="Riley R."/>
            <person name="Hundley H."/>
            <person name="Johnson J."/>
            <person name="Lipzen A."/>
            <person name="Barry K."/>
            <person name="Berbee M.L."/>
            <person name="Buchler N.E."/>
            <person name="Grigoriev I.V."/>
            <person name="Spatafora J.W."/>
            <person name="Stajich J.E."/>
            <person name="James T.Y."/>
        </authorList>
    </citation>
    <scope>NUCLEOTIDE SEQUENCE</scope>
    <source>
        <strain evidence="3">AG</strain>
    </source>
</reference>
<dbReference type="SUPFAM" id="SSF48065">
    <property type="entry name" value="DBL homology domain (DH-domain)"/>
    <property type="match status" value="1"/>
</dbReference>
<feature type="compositionally biased region" description="Low complexity" evidence="1">
    <location>
        <begin position="1"/>
        <end position="22"/>
    </location>
</feature>
<feature type="region of interest" description="Disordered" evidence="1">
    <location>
        <begin position="413"/>
        <end position="467"/>
    </location>
</feature>
<sequence>MISASTIASGSSSGFSAVGSASTPQSSYTPSSAKPTSGNASGNPLKDLIETEKEYLDTLKIITTQIAPIWSNDQRSTDFTELLKHAQDILKINKRFCTRLIKISASPQGIRELGDVLMQWVNEMEAPYANYSRSFISNLNDRQDIVGRPSVKAALYALSVQHSYEITMESLVNAPIQRMLYYKILYGRLLETTEPGRSDHQLLAQANQRIDTIMLMAKKNTRAMTSPLPSHIIASPPSRQKSLPNVPHINTTFSPSYSPMQKPPQPQGAILDLEKMIDASTAVDVFSREPKKCRLQLSSAPRTLIVDDDFTLFPATGNTIAPIAAHVFLLSDVLIVAKRLNRDELVKSRNDGSDYMYSLVFPPLALKHVQFGQLMPERESLGEYYIQVSIRNTDCMHLRTDSRAVKALWLEKTSPRQQNLPPVPAPNYPMPGAAKPPAPFPKNSTVPSPPSKEHSLPSNAASDSNRDTIFDMYTSTEKAPSRDTIFGMYSDEPEPHSTPELPPMPKSPAPSNSGAAVTHEFIKPAVSHTLESIHISSPVQSPSRANFMELPKLDRLKLDDNTFSNLSSSPPPATPTSLSHRRRSFEPESPLPTSPGVQLLSSGPPLSQSVSNGYIPPPTVHNMELAVSEVPEVPLLSQPIEVDRVVAPIAMQAAVHNAPAMLTASKSAPTSHLGPQQNLPPIPSPDPMFINSAPTMLNSAGGGPAGMSSPPMRPRPPPPNFAAGYRPPPGGHMGHPPPPFGSSPPPGAMYNSRPLPPPGMMARPPFPPNQRPPPFGMNSPVPSKSMGHRPPPLAMQPRPGMPPMPRPMMYPQDPSLRRSPTHGPQGGGAPGGPQQALPPLPSQEGYSFLNVPHNGSPLGSPRSPTTANAMAAVKEVTHRTPPCDVFRWKDNSWAAVEGQCIAEIRQTMANRPCLAIVIKESNHMYLNAWVNRNMTSRQEAPTDVSIGIDMGNGRKENYLVHCNDPRDAHALAGALHRTSIEVMNATRQEEQEQYHTPILRSTSLGAASIRKPEDGPQTTKPVMQCRCKIFLQNEHASWTNLGNAGLRLSMQIPSQRIHVYIESEKDSKRLVNTFIQSNFVERVSGNTKRITFRLMNETTRATAVYMVQVKDDKVGIKIYDYLKGNRAQN</sequence>
<dbReference type="Proteomes" id="UP001206595">
    <property type="component" value="Unassembled WGS sequence"/>
</dbReference>
<name>A0AAD5EG70_UMBRA</name>
<reference evidence="3" key="2">
    <citation type="journal article" date="2022" name="Proc. Natl. Acad. Sci. U.S.A.">
        <title>Diploid-dominant life cycles characterize the early evolution of Fungi.</title>
        <authorList>
            <person name="Amses K.R."/>
            <person name="Simmons D.R."/>
            <person name="Longcore J.E."/>
            <person name="Mondo S.J."/>
            <person name="Seto K."/>
            <person name="Jeronimo G.H."/>
            <person name="Bonds A.E."/>
            <person name="Quandt C.A."/>
            <person name="Davis W.J."/>
            <person name="Chang Y."/>
            <person name="Federici B.A."/>
            <person name="Kuo A."/>
            <person name="LaButti K."/>
            <person name="Pangilinan J."/>
            <person name="Andreopoulos W."/>
            <person name="Tritt A."/>
            <person name="Riley R."/>
            <person name="Hundley H."/>
            <person name="Johnson J."/>
            <person name="Lipzen A."/>
            <person name="Barry K."/>
            <person name="Lang B.F."/>
            <person name="Cuomo C.A."/>
            <person name="Buchler N.E."/>
            <person name="Grigoriev I.V."/>
            <person name="Spatafora J.W."/>
            <person name="Stajich J.E."/>
            <person name="James T.Y."/>
        </authorList>
    </citation>
    <scope>NUCLEOTIDE SEQUENCE</scope>
    <source>
        <strain evidence="3">AG</strain>
    </source>
</reference>
<organism evidence="3 4">
    <name type="scientific">Umbelopsis ramanniana AG</name>
    <dbReference type="NCBI Taxonomy" id="1314678"/>
    <lineage>
        <taxon>Eukaryota</taxon>
        <taxon>Fungi</taxon>
        <taxon>Fungi incertae sedis</taxon>
        <taxon>Mucoromycota</taxon>
        <taxon>Mucoromycotina</taxon>
        <taxon>Umbelopsidomycetes</taxon>
        <taxon>Umbelopsidales</taxon>
        <taxon>Umbelopsidaceae</taxon>
        <taxon>Umbelopsis</taxon>
    </lineage>
</organism>
<dbReference type="PROSITE" id="PS50010">
    <property type="entry name" value="DH_2"/>
    <property type="match status" value="1"/>
</dbReference>
<evidence type="ECO:0000256" key="1">
    <source>
        <dbReference type="SAM" id="MobiDB-lite"/>
    </source>
</evidence>
<dbReference type="PANTHER" id="PTHR45725:SF1">
    <property type="entry name" value="DISHEVELLED ASSOCIATED ACTIVATOR OF MORPHOGENESIS, ISOFORM D"/>
    <property type="match status" value="1"/>
</dbReference>
<feature type="domain" description="DH" evidence="2">
    <location>
        <begin position="40"/>
        <end position="220"/>
    </location>
</feature>
<evidence type="ECO:0000259" key="2">
    <source>
        <dbReference type="PROSITE" id="PS50010"/>
    </source>
</evidence>
<dbReference type="Gene3D" id="1.20.900.10">
    <property type="entry name" value="Dbl homology (DH) domain"/>
    <property type="match status" value="1"/>
</dbReference>
<feature type="region of interest" description="Disordered" evidence="1">
    <location>
        <begin position="490"/>
        <end position="515"/>
    </location>
</feature>
<dbReference type="AlphaFoldDB" id="A0AAD5EG70"/>
<gene>
    <name evidence="3" type="ORF">K450DRAFT_224432</name>
</gene>
<feature type="compositionally biased region" description="Polar residues" evidence="1">
    <location>
        <begin position="666"/>
        <end position="677"/>
    </location>
</feature>
<dbReference type="InterPro" id="IPR051425">
    <property type="entry name" value="Formin_Homology"/>
</dbReference>
<dbReference type="EMBL" id="MU620897">
    <property type="protein sequence ID" value="KAI8583148.1"/>
    <property type="molecule type" value="Genomic_DNA"/>
</dbReference>
<feature type="compositionally biased region" description="Low complexity" evidence="1">
    <location>
        <begin position="594"/>
        <end position="611"/>
    </location>
</feature>
<feature type="compositionally biased region" description="Pro residues" evidence="1">
    <location>
        <begin position="711"/>
        <end position="747"/>
    </location>
</feature>
<feature type="region of interest" description="Disordered" evidence="1">
    <location>
        <begin position="561"/>
        <end position="615"/>
    </location>
</feature>
<feature type="region of interest" description="Disordered" evidence="1">
    <location>
        <begin position="1"/>
        <end position="45"/>
    </location>
</feature>
<dbReference type="Pfam" id="PF00621">
    <property type="entry name" value="RhoGEF"/>
    <property type="match status" value="1"/>
</dbReference>
<feature type="compositionally biased region" description="Pro residues" evidence="1">
    <location>
        <begin position="754"/>
        <end position="775"/>
    </location>
</feature>
<comment type="caution">
    <text evidence="3">The sequence shown here is derived from an EMBL/GenBank/DDBJ whole genome shotgun (WGS) entry which is preliminary data.</text>
</comment>
<dbReference type="GO" id="GO:0005085">
    <property type="term" value="F:guanyl-nucleotide exchange factor activity"/>
    <property type="evidence" value="ECO:0007669"/>
    <property type="project" value="InterPro"/>
</dbReference>
<feature type="compositionally biased region" description="Pro residues" evidence="1">
    <location>
        <begin position="789"/>
        <end position="808"/>
    </location>
</feature>
<dbReference type="RefSeq" id="XP_051448152.1">
    <property type="nucleotide sequence ID" value="XM_051586218.1"/>
</dbReference>
<dbReference type="GeneID" id="75911566"/>
<protein>
    <recommendedName>
        <fullName evidence="2">DH domain-containing protein</fullName>
    </recommendedName>
</protein>
<evidence type="ECO:0000313" key="4">
    <source>
        <dbReference type="Proteomes" id="UP001206595"/>
    </source>
</evidence>
<dbReference type="InterPro" id="IPR035899">
    <property type="entry name" value="DBL_dom_sf"/>
</dbReference>
<feature type="compositionally biased region" description="Polar residues" evidence="1">
    <location>
        <begin position="23"/>
        <end position="42"/>
    </location>
</feature>
<dbReference type="PANTHER" id="PTHR45725">
    <property type="entry name" value="FORMIN HOMOLOGY 2 FAMILY MEMBER"/>
    <property type="match status" value="1"/>
</dbReference>
<evidence type="ECO:0000313" key="3">
    <source>
        <dbReference type="EMBL" id="KAI8583148.1"/>
    </source>
</evidence>
<accession>A0AAD5EG70</accession>
<keyword evidence="4" id="KW-1185">Reference proteome</keyword>
<dbReference type="InterPro" id="IPR000219">
    <property type="entry name" value="DH_dom"/>
</dbReference>
<dbReference type="SMART" id="SM00325">
    <property type="entry name" value="RhoGEF"/>
    <property type="match status" value="1"/>
</dbReference>
<feature type="region of interest" description="Disordered" evidence="1">
    <location>
        <begin position="666"/>
        <end position="867"/>
    </location>
</feature>
<feature type="compositionally biased region" description="Pro residues" evidence="1">
    <location>
        <begin position="421"/>
        <end position="440"/>
    </location>
</feature>